<dbReference type="GO" id="GO:0006351">
    <property type="term" value="P:DNA-templated transcription"/>
    <property type="evidence" value="ECO:0007669"/>
    <property type="project" value="InterPro"/>
</dbReference>
<evidence type="ECO:0000313" key="10">
    <source>
        <dbReference type="EMBL" id="VVT43696.1"/>
    </source>
</evidence>
<feature type="region of interest" description="Disordered" evidence="8">
    <location>
        <begin position="236"/>
        <end position="267"/>
    </location>
</feature>
<dbReference type="EMBL" id="CABVLU010000001">
    <property type="protein sequence ID" value="VVT43696.1"/>
    <property type="molecule type" value="Genomic_DNA"/>
</dbReference>
<keyword evidence="7" id="KW-0539">Nucleus</keyword>
<feature type="region of interest" description="Disordered" evidence="8">
    <location>
        <begin position="1326"/>
        <end position="1352"/>
    </location>
</feature>
<evidence type="ECO:0000259" key="9">
    <source>
        <dbReference type="PROSITE" id="PS50048"/>
    </source>
</evidence>
<keyword evidence="2" id="KW-0479">Metal-binding</keyword>
<dbReference type="OrthoDB" id="2399539at2759"/>
<feature type="compositionally biased region" description="Low complexity" evidence="8">
    <location>
        <begin position="342"/>
        <end position="356"/>
    </location>
</feature>
<feature type="region of interest" description="Disordered" evidence="8">
    <location>
        <begin position="974"/>
        <end position="1007"/>
    </location>
</feature>
<evidence type="ECO:0000256" key="6">
    <source>
        <dbReference type="ARBA" id="ARBA00023163"/>
    </source>
</evidence>
<dbReference type="Pfam" id="PF00172">
    <property type="entry name" value="Zn_clus"/>
    <property type="match status" value="1"/>
</dbReference>
<feature type="compositionally biased region" description="Basic and acidic residues" evidence="8">
    <location>
        <begin position="1238"/>
        <end position="1250"/>
    </location>
</feature>
<dbReference type="GO" id="GO:0008270">
    <property type="term" value="F:zinc ion binding"/>
    <property type="evidence" value="ECO:0007669"/>
    <property type="project" value="InterPro"/>
</dbReference>
<feature type="compositionally biased region" description="Polar residues" evidence="8">
    <location>
        <begin position="974"/>
        <end position="985"/>
    </location>
</feature>
<gene>
    <name evidence="10" type="ORF">SAPINGB_P000104</name>
</gene>
<feature type="region of interest" description="Disordered" evidence="8">
    <location>
        <begin position="112"/>
        <end position="201"/>
    </location>
</feature>
<dbReference type="InterPro" id="IPR001138">
    <property type="entry name" value="Zn2Cys6_DnaBD"/>
</dbReference>
<feature type="region of interest" description="Disordered" evidence="8">
    <location>
        <begin position="1284"/>
        <end position="1307"/>
    </location>
</feature>
<feature type="compositionally biased region" description="Low complexity" evidence="8">
    <location>
        <begin position="176"/>
        <end position="193"/>
    </location>
</feature>
<feature type="region of interest" description="Disordered" evidence="8">
    <location>
        <begin position="290"/>
        <end position="360"/>
    </location>
</feature>
<feature type="region of interest" description="Disordered" evidence="8">
    <location>
        <begin position="1138"/>
        <end position="1164"/>
    </location>
</feature>
<dbReference type="GO" id="GO:0005634">
    <property type="term" value="C:nucleus"/>
    <property type="evidence" value="ECO:0007669"/>
    <property type="project" value="UniProtKB-SubCell"/>
</dbReference>
<feature type="compositionally biased region" description="Low complexity" evidence="8">
    <location>
        <begin position="128"/>
        <end position="148"/>
    </location>
</feature>
<feature type="region of interest" description="Disordered" evidence="8">
    <location>
        <begin position="810"/>
        <end position="840"/>
    </location>
</feature>
<feature type="compositionally biased region" description="Low complexity" evidence="8">
    <location>
        <begin position="319"/>
        <end position="332"/>
    </location>
</feature>
<dbReference type="SMART" id="SM00906">
    <property type="entry name" value="Fungal_trans"/>
    <property type="match status" value="1"/>
</dbReference>
<dbReference type="PANTHER" id="PTHR47782">
    <property type="entry name" value="ZN(II)2CYS6 TRANSCRIPTION FACTOR (EUROFUNG)-RELATED"/>
    <property type="match status" value="1"/>
</dbReference>
<dbReference type="GO" id="GO:0045944">
    <property type="term" value="P:positive regulation of transcription by RNA polymerase II"/>
    <property type="evidence" value="ECO:0007669"/>
    <property type="project" value="TreeGrafter"/>
</dbReference>
<dbReference type="CDD" id="cd00067">
    <property type="entry name" value="GAL4"/>
    <property type="match status" value="1"/>
</dbReference>
<evidence type="ECO:0000256" key="5">
    <source>
        <dbReference type="ARBA" id="ARBA00023125"/>
    </source>
</evidence>
<dbReference type="SUPFAM" id="SSF57701">
    <property type="entry name" value="Zn2/Cys6 DNA-binding domain"/>
    <property type="match status" value="1"/>
</dbReference>
<feature type="compositionally biased region" description="Low complexity" evidence="8">
    <location>
        <begin position="992"/>
        <end position="1003"/>
    </location>
</feature>
<dbReference type="RefSeq" id="XP_031850719.1">
    <property type="nucleotide sequence ID" value="XM_031994828.1"/>
</dbReference>
<keyword evidence="6" id="KW-0804">Transcription</keyword>
<dbReference type="GO" id="GO:0000981">
    <property type="term" value="F:DNA-binding transcription factor activity, RNA polymerase II-specific"/>
    <property type="evidence" value="ECO:0007669"/>
    <property type="project" value="InterPro"/>
</dbReference>
<evidence type="ECO:0000256" key="8">
    <source>
        <dbReference type="SAM" id="MobiDB-lite"/>
    </source>
</evidence>
<sequence>MSAVTTEKSNKRSRATACERCKLRKQRCDQKLPICTNCQKAGAKCIQPEKYRCNFVEKDSYTAMLESRLQALESKIRLQEAAGYQFARYNNVIEANQNHLHQKEEPLQNSERFAGSNIPKPPTPQPPTQQQQQQQQQQPSQPPGHYYQQPPPPPPPPLTSQHRTQVPPQVPPPSQPDAVVSATSSKPSSSGSPPRRRNSCGLVSILNSDPADDASVPPSFSVVSSLLKDSFLGRAKEAHSTDPSPAKSNLGDSGLHSDKSSSNITNIMDTLGQPKTRISLLKSHLNAILDSADGKPQSPTQHHQHHRYHHSQNLQQPHSSSTPGSSSSANFSPATLPQSAYSFSSTPGTTSSTSSSHDFQPENDFDAYLLPLDIDVSEFLVFDPAPPPDEALGKKIGDFLRLKNHMRLPVSRIYDFNTLHKNRFTIPADPTDSQWRFEQFYLNITYTLVVLSILGVYSANNIPTSRLTLDPYSFFYTAISHARRCRTKDPLKQIICLTMCSLFLVRQDMARNLHWRMMDKAMQIAQAHNFHKKESLKGLSLLDQENQLRVFWSLYQMDRLLAFERRAPYVIPEAEIDIPLFADINEEETDEAVILEARKPGYVPPKSTNFSLSLHGLRIIRIEAEIIDSIYRVDKTYKEQFPKVEPFLKRLDDWKVQCPRYMGHGQIIMEMHHARAVRLLLQPFLGFLEPTSPLFIRCMRQSGQIAQGCTEICRVIKGFNLMSANALFMSGLTLIYGLWLASKSNLNYQYIIEDIRLCTCCLYALAERSSVFAHYRDTIDNLASATIRHVSELASKRYVIVSNLPDQQSSSDAVTFSEENSETRSGRNSSKPPSEAYPSSTLLSSTTKICSKSGVLIASDNVRYPIPITTSQNVNGKLEPSLQGSSDEETHTIFRLQKQLNKDSHEKFKQLQDLKRKHSETGNQAEPESPADGHTSKYLRQGLNSKTAPQTPQSSDSDHHQLIAELVNNLQQTPQNVSIPPQTSGVVAPVGTSSSSFSSTTLSGQPPSPYVPSLGNRFASGGSSVSWWNNLEQRLHVSESPRNWVNALGSHDGVTTWIHDLSAFAKQHLSSGGNNNCESSNSNSNNFSSTASAVVAVDNLHIHPNEHTDTVNSSNNGHKDNSAHSSSLNELLYGNTHGATSQQQQHNTYHHHHVASTPGSGVSQAPSPLNFLAAASEYAAAGGLDNGAGKSGGSAGEGETSDPGPRNENVTEKSSREGATTMTATSEESIGGFGGEPGDSKSKENQEKGDHHHKSHSAVAPITISIASSLGDLYAATTVPAMVPEGAPATPDDGQQVTGSGGAAQMHSNNGTVAATATTVGEGERVEVSSPGHGSDLHEHATATAGATGPNANNANNANFSMYDGSLPAVGSGGALIEEYGDWAYDVNLFYYNDLVTWSL</sequence>
<feature type="region of interest" description="Disordered" evidence="8">
    <location>
        <begin position="1185"/>
        <end position="1259"/>
    </location>
</feature>
<feature type="domain" description="Zn(2)-C6 fungal-type" evidence="9">
    <location>
        <begin position="17"/>
        <end position="47"/>
    </location>
</feature>
<keyword evidence="3" id="KW-0862">Zinc</keyword>
<evidence type="ECO:0000256" key="1">
    <source>
        <dbReference type="ARBA" id="ARBA00004123"/>
    </source>
</evidence>
<feature type="region of interest" description="Disordered" evidence="8">
    <location>
        <begin position="913"/>
        <end position="937"/>
    </location>
</feature>
<dbReference type="InterPro" id="IPR052202">
    <property type="entry name" value="Yeast_MetPath_Reg"/>
</dbReference>
<reference evidence="10 11" key="1">
    <citation type="submission" date="2019-09" db="EMBL/GenBank/DDBJ databases">
        <authorList>
            <person name="Brejova B."/>
        </authorList>
    </citation>
    <scope>NUCLEOTIDE SEQUENCE [LARGE SCALE GENOMIC DNA]</scope>
</reference>
<keyword evidence="4" id="KW-0805">Transcription regulation</keyword>
<dbReference type="InterPro" id="IPR007219">
    <property type="entry name" value="XnlR_reg_dom"/>
</dbReference>
<feature type="compositionally biased region" description="Polar residues" evidence="8">
    <location>
        <begin position="826"/>
        <end position="840"/>
    </location>
</feature>
<feature type="compositionally biased region" description="Low complexity" evidence="8">
    <location>
        <begin position="1342"/>
        <end position="1352"/>
    </location>
</feature>
<evidence type="ECO:0000256" key="2">
    <source>
        <dbReference type="ARBA" id="ARBA00022723"/>
    </source>
</evidence>
<organism evidence="10 11">
    <name type="scientific">Magnusiomyces paraingens</name>
    <dbReference type="NCBI Taxonomy" id="2606893"/>
    <lineage>
        <taxon>Eukaryota</taxon>
        <taxon>Fungi</taxon>
        <taxon>Dikarya</taxon>
        <taxon>Ascomycota</taxon>
        <taxon>Saccharomycotina</taxon>
        <taxon>Dipodascomycetes</taxon>
        <taxon>Dipodascales</taxon>
        <taxon>Dipodascaceae</taxon>
        <taxon>Magnusiomyces</taxon>
    </lineage>
</organism>
<feature type="compositionally biased region" description="Gly residues" evidence="8">
    <location>
        <begin position="1185"/>
        <end position="1196"/>
    </location>
</feature>
<name>A0A5E8AXK5_9ASCO</name>
<evidence type="ECO:0000256" key="3">
    <source>
        <dbReference type="ARBA" id="ARBA00022833"/>
    </source>
</evidence>
<evidence type="ECO:0000313" key="11">
    <source>
        <dbReference type="Proteomes" id="UP000398389"/>
    </source>
</evidence>
<dbReference type="GO" id="GO:0043565">
    <property type="term" value="F:sequence-specific DNA binding"/>
    <property type="evidence" value="ECO:0007669"/>
    <property type="project" value="TreeGrafter"/>
</dbReference>
<dbReference type="PROSITE" id="PS00463">
    <property type="entry name" value="ZN2_CY6_FUNGAL_1"/>
    <property type="match status" value="1"/>
</dbReference>
<dbReference type="CDD" id="cd12148">
    <property type="entry name" value="fungal_TF_MHR"/>
    <property type="match status" value="1"/>
</dbReference>
<feature type="region of interest" description="Disordered" evidence="8">
    <location>
        <begin position="1104"/>
        <end position="1126"/>
    </location>
</feature>
<evidence type="ECO:0000256" key="4">
    <source>
        <dbReference type="ARBA" id="ARBA00023015"/>
    </source>
</evidence>
<protein>
    <recommendedName>
        <fullName evidence="9">Zn(2)-C6 fungal-type domain-containing protein</fullName>
    </recommendedName>
</protein>
<accession>A0A5E8AXK5</accession>
<dbReference type="Pfam" id="PF04082">
    <property type="entry name" value="Fungal_trans"/>
    <property type="match status" value="1"/>
</dbReference>
<keyword evidence="5" id="KW-0238">DNA-binding</keyword>
<keyword evidence="11" id="KW-1185">Reference proteome</keyword>
<feature type="compositionally biased region" description="Polar residues" evidence="8">
    <location>
        <begin position="241"/>
        <end position="251"/>
    </location>
</feature>
<evidence type="ECO:0000256" key="7">
    <source>
        <dbReference type="ARBA" id="ARBA00023242"/>
    </source>
</evidence>
<dbReference type="GeneID" id="43578928"/>
<dbReference type="Gene3D" id="4.10.240.10">
    <property type="entry name" value="Zn(2)-C6 fungal-type DNA-binding domain"/>
    <property type="match status" value="1"/>
</dbReference>
<comment type="subcellular location">
    <subcellularLocation>
        <location evidence="1">Nucleus</location>
    </subcellularLocation>
</comment>
<dbReference type="PROSITE" id="PS50048">
    <property type="entry name" value="ZN2_CY6_FUNGAL_2"/>
    <property type="match status" value="1"/>
</dbReference>
<dbReference type="InterPro" id="IPR036864">
    <property type="entry name" value="Zn2-C6_fun-type_DNA-bd_sf"/>
</dbReference>
<feature type="compositionally biased region" description="Polar residues" evidence="8">
    <location>
        <begin position="1217"/>
        <end position="1228"/>
    </location>
</feature>
<dbReference type="Proteomes" id="UP000398389">
    <property type="component" value="Unassembled WGS sequence"/>
</dbReference>
<feature type="compositionally biased region" description="Pro residues" evidence="8">
    <location>
        <begin position="149"/>
        <end position="158"/>
    </location>
</feature>
<proteinExistence type="predicted"/>
<dbReference type="PANTHER" id="PTHR47782:SF12">
    <property type="entry name" value="ZN(II)2CYS6 TRANSCRIPTION FACTOR (EUROFUNG)"/>
    <property type="match status" value="1"/>
</dbReference>
<dbReference type="SMART" id="SM00066">
    <property type="entry name" value="GAL4"/>
    <property type="match status" value="1"/>
</dbReference>